<dbReference type="RefSeq" id="WP_131961571.1">
    <property type="nucleotide sequence ID" value="NZ_SMFL01000014.1"/>
</dbReference>
<organism evidence="1 2">
    <name type="scientific">Dyadobacter psychrotolerans</name>
    <dbReference type="NCBI Taxonomy" id="2541721"/>
    <lineage>
        <taxon>Bacteria</taxon>
        <taxon>Pseudomonadati</taxon>
        <taxon>Bacteroidota</taxon>
        <taxon>Cytophagia</taxon>
        <taxon>Cytophagales</taxon>
        <taxon>Spirosomataceae</taxon>
        <taxon>Dyadobacter</taxon>
    </lineage>
</organism>
<dbReference type="Proteomes" id="UP000294850">
    <property type="component" value="Unassembled WGS sequence"/>
</dbReference>
<keyword evidence="2" id="KW-1185">Reference proteome</keyword>
<protein>
    <submittedName>
        <fullName evidence="1">Uncharacterized protein</fullName>
    </submittedName>
</protein>
<evidence type="ECO:0000313" key="1">
    <source>
        <dbReference type="EMBL" id="TDE10841.1"/>
    </source>
</evidence>
<accession>A0A4R5DG12</accession>
<gene>
    <name evidence="1" type="ORF">E0F88_27600</name>
</gene>
<sequence length="140" mass="16014">MLNPLNRIVSAMLDRWPHSRIIKHGNLPYTAAFPVSKMIIDKKNLWFISFLTPGIGLLKVIYCQLSRADQLSRSNFLSDENQPDPLLKFNTKTLFVHYLPEADSYKVEFFNDKNELIATDAGGLDELIYYIECAFGGVQI</sequence>
<dbReference type="AlphaFoldDB" id="A0A4R5DG12"/>
<comment type="caution">
    <text evidence="1">The sequence shown here is derived from an EMBL/GenBank/DDBJ whole genome shotgun (WGS) entry which is preliminary data.</text>
</comment>
<reference evidence="1 2" key="1">
    <citation type="submission" date="2019-03" db="EMBL/GenBank/DDBJ databases">
        <title>Dyadobacter AR-3-6 sp. nov., isolated from arctic soil.</title>
        <authorList>
            <person name="Chaudhary D.K."/>
        </authorList>
    </citation>
    <scope>NUCLEOTIDE SEQUENCE [LARGE SCALE GENOMIC DNA]</scope>
    <source>
        <strain evidence="1 2">AR-3-6</strain>
    </source>
</reference>
<name>A0A4R5DG12_9BACT</name>
<dbReference type="EMBL" id="SMFL01000014">
    <property type="protein sequence ID" value="TDE10841.1"/>
    <property type="molecule type" value="Genomic_DNA"/>
</dbReference>
<proteinExistence type="predicted"/>
<evidence type="ECO:0000313" key="2">
    <source>
        <dbReference type="Proteomes" id="UP000294850"/>
    </source>
</evidence>